<reference evidence="12" key="1">
    <citation type="submission" date="2016-02" db="EMBL/GenBank/DDBJ databases">
        <title>Draft genome sequence of Microdochium bolleyi, a fungal endophyte of beachgrass.</title>
        <authorList>
            <consortium name="DOE Joint Genome Institute"/>
            <person name="David A.S."/>
            <person name="May G."/>
            <person name="Haridas S."/>
            <person name="Lim J."/>
            <person name="Wang M."/>
            <person name="Labutti K."/>
            <person name="Lipzen A."/>
            <person name="Barry K."/>
            <person name="Grigoriev I.V."/>
        </authorList>
    </citation>
    <scope>NUCLEOTIDE SEQUENCE [LARGE SCALE GENOMIC DNA]</scope>
    <source>
        <strain evidence="12">J235TASD1</strain>
    </source>
</reference>
<organism evidence="11 12">
    <name type="scientific">Microdochium bolleyi</name>
    <dbReference type="NCBI Taxonomy" id="196109"/>
    <lineage>
        <taxon>Eukaryota</taxon>
        <taxon>Fungi</taxon>
        <taxon>Dikarya</taxon>
        <taxon>Ascomycota</taxon>
        <taxon>Pezizomycotina</taxon>
        <taxon>Sordariomycetes</taxon>
        <taxon>Xylariomycetidae</taxon>
        <taxon>Xylariales</taxon>
        <taxon>Microdochiaceae</taxon>
        <taxon>Microdochium</taxon>
    </lineage>
</organism>
<dbReference type="EMBL" id="KQ964258">
    <property type="protein sequence ID" value="KXJ88382.1"/>
    <property type="molecule type" value="Genomic_DNA"/>
</dbReference>
<dbReference type="SMART" id="SM00647">
    <property type="entry name" value="IBR"/>
    <property type="match status" value="2"/>
</dbReference>
<dbReference type="PROSITE" id="PS51873">
    <property type="entry name" value="TRIAD"/>
    <property type="match status" value="1"/>
</dbReference>
<proteinExistence type="predicted"/>
<evidence type="ECO:0000259" key="10">
    <source>
        <dbReference type="PROSITE" id="PS51873"/>
    </source>
</evidence>
<evidence type="ECO:0000256" key="9">
    <source>
        <dbReference type="SAM" id="MobiDB-lite"/>
    </source>
</evidence>
<keyword evidence="6" id="KW-0863">Zinc-finger</keyword>
<evidence type="ECO:0000256" key="5">
    <source>
        <dbReference type="ARBA" id="ARBA00022737"/>
    </source>
</evidence>
<dbReference type="STRING" id="196109.A0A136ITW7"/>
<dbReference type="AlphaFoldDB" id="A0A136ITW7"/>
<feature type="region of interest" description="Disordered" evidence="9">
    <location>
        <begin position="718"/>
        <end position="737"/>
    </location>
</feature>
<keyword evidence="3" id="KW-0808">Transferase</keyword>
<evidence type="ECO:0000256" key="4">
    <source>
        <dbReference type="ARBA" id="ARBA00022723"/>
    </source>
</evidence>
<dbReference type="OrthoDB" id="4704783at2759"/>
<dbReference type="InterPro" id="IPR031127">
    <property type="entry name" value="E3_UB_ligase_RBR"/>
</dbReference>
<dbReference type="GO" id="GO:0061630">
    <property type="term" value="F:ubiquitin protein ligase activity"/>
    <property type="evidence" value="ECO:0007669"/>
    <property type="project" value="UniProtKB-EC"/>
</dbReference>
<dbReference type="CDD" id="cd20335">
    <property type="entry name" value="BRcat_RBR"/>
    <property type="match status" value="1"/>
</dbReference>
<dbReference type="Proteomes" id="UP000070501">
    <property type="component" value="Unassembled WGS sequence"/>
</dbReference>
<feature type="region of interest" description="Disordered" evidence="9">
    <location>
        <begin position="749"/>
        <end position="768"/>
    </location>
</feature>
<keyword evidence="5" id="KW-0677">Repeat</keyword>
<evidence type="ECO:0000256" key="2">
    <source>
        <dbReference type="ARBA" id="ARBA00012251"/>
    </source>
</evidence>
<feature type="compositionally biased region" description="Polar residues" evidence="9">
    <location>
        <begin position="150"/>
        <end position="166"/>
    </location>
</feature>
<dbReference type="EC" id="2.3.2.31" evidence="2"/>
<feature type="region of interest" description="Disordered" evidence="9">
    <location>
        <begin position="1"/>
        <end position="29"/>
    </location>
</feature>
<dbReference type="Gene3D" id="3.30.40.10">
    <property type="entry name" value="Zinc/RING finger domain, C3HC4 (zinc finger)"/>
    <property type="match status" value="1"/>
</dbReference>
<feature type="domain" description="RING-type" evidence="10">
    <location>
        <begin position="606"/>
        <end position="883"/>
    </location>
</feature>
<evidence type="ECO:0000313" key="11">
    <source>
        <dbReference type="EMBL" id="KXJ88382.1"/>
    </source>
</evidence>
<evidence type="ECO:0000256" key="7">
    <source>
        <dbReference type="ARBA" id="ARBA00022786"/>
    </source>
</evidence>
<feature type="region of interest" description="Disordered" evidence="9">
    <location>
        <begin position="560"/>
        <end position="581"/>
    </location>
</feature>
<accession>A0A136ITW7</accession>
<dbReference type="SUPFAM" id="SSF57850">
    <property type="entry name" value="RING/U-box"/>
    <property type="match status" value="2"/>
</dbReference>
<feature type="region of interest" description="Disordered" evidence="9">
    <location>
        <begin position="256"/>
        <end position="285"/>
    </location>
</feature>
<evidence type="ECO:0000313" key="12">
    <source>
        <dbReference type="Proteomes" id="UP000070501"/>
    </source>
</evidence>
<feature type="compositionally biased region" description="Polar residues" evidence="9">
    <location>
        <begin position="265"/>
        <end position="285"/>
    </location>
</feature>
<dbReference type="InParanoid" id="A0A136ITW7"/>
<dbReference type="Pfam" id="PF01485">
    <property type="entry name" value="IBR"/>
    <property type="match status" value="1"/>
</dbReference>
<evidence type="ECO:0000256" key="8">
    <source>
        <dbReference type="ARBA" id="ARBA00022833"/>
    </source>
</evidence>
<dbReference type="InterPro" id="IPR044066">
    <property type="entry name" value="TRIAD_supradom"/>
</dbReference>
<keyword evidence="4" id="KW-0479">Metal-binding</keyword>
<dbReference type="InterPro" id="IPR013083">
    <property type="entry name" value="Znf_RING/FYVE/PHD"/>
</dbReference>
<dbReference type="Gene3D" id="1.20.120.1750">
    <property type="match status" value="1"/>
</dbReference>
<keyword evidence="12" id="KW-1185">Reference proteome</keyword>
<feature type="region of interest" description="Disordered" evidence="9">
    <location>
        <begin position="50"/>
        <end position="93"/>
    </location>
</feature>
<protein>
    <recommendedName>
        <fullName evidence="2">RBR-type E3 ubiquitin transferase</fullName>
        <ecNumber evidence="2">2.3.2.31</ecNumber>
    </recommendedName>
</protein>
<evidence type="ECO:0000256" key="1">
    <source>
        <dbReference type="ARBA" id="ARBA00001798"/>
    </source>
</evidence>
<feature type="region of interest" description="Disordered" evidence="9">
    <location>
        <begin position="215"/>
        <end position="238"/>
    </location>
</feature>
<dbReference type="GO" id="GO:0016567">
    <property type="term" value="P:protein ubiquitination"/>
    <property type="evidence" value="ECO:0007669"/>
    <property type="project" value="InterPro"/>
</dbReference>
<name>A0A136ITW7_9PEZI</name>
<feature type="region of interest" description="Disordered" evidence="9">
    <location>
        <begin position="105"/>
        <end position="172"/>
    </location>
</feature>
<sequence length="911" mass="100620">MASLSTGTRWSCDQQDSPHHALSRTQPLATTRGRRYSMWCKITEGLERARARRRTDGPGARKHHATKRTGYEATSESPVPDDSPPRDSHPIGRIVTLRAKSTLALRDDGSDLQSIPVSSGGPRPREADARNVARGESSDTGDLSRETRQGYASASVSQPQHSSTPMRQDYAGKSCHSSLALAGAISGDTTINSPRNNRRRLSLRNDGLGMLIEITRTRSQKSGHTGAPSPENKTGSRQDIPVVPVTLRDVLMKKIISAQQRRRTTPSVSGETTPTSSERPLTPSQTRELLQAIEAIARNGGRDLSTLETRQEPMLAMCAVCSTPQFRTPHEPDTADTIEGIIGPALGTTMDCCGSYLCRGCLGETFCNVIQKGWWRDISLDNAGEQGGGWLRCPLSDCGADLPLTCSNIRARLQSCLGVADIEPLVRMLEQAERLRTALRKLTPRPTEREVHRARRMHNKLVKLGCAWPLFDGDNTAPLSNATATSPADTDIRVERVAVDYLGSKATSTSSDNGSAAHATTQRIYLPVFMHSLRIPRVHKECIICTEIYHDFASGIIPPSLQERNAGEQPSQGLTEDEHSRRDNAWREAILRYPGDWSWQIFAFPPAHILPACSPSIPSGQGRRSTAQGEVCRTCLDRYIGAQLDVLGIRVTERGISCPLPACSRGRSKHVLTFDEVRRLSSPETFSRYDRFMTLGVCTECRRDRCLQYLPLAQANTGRRTEAVSSLPPLPLPPRTSSANIVRTEAARVDSDISHQRSLQESQRPTDHTNNRITCHACRFTMCYTCQTPWHTGLTCAQARTLRDNHGGDPDPLRTKSWLDAHTKRCPNLRCGIALQKGEGCFHMTCPACAAQFCWECLADWSGIVVEGRFNREGHGEGCYFRGENAVPPTQIMGRTVERGLRRTRGLFNLR</sequence>
<comment type="catalytic activity">
    <reaction evidence="1">
        <text>[E2 ubiquitin-conjugating enzyme]-S-ubiquitinyl-L-cysteine + [acceptor protein]-L-lysine = [E2 ubiquitin-conjugating enzyme]-L-cysteine + [acceptor protein]-N(6)-ubiquitinyl-L-lysine.</text>
        <dbReference type="EC" id="2.3.2.31"/>
    </reaction>
</comment>
<feature type="compositionally biased region" description="Basic and acidic residues" evidence="9">
    <location>
        <begin position="123"/>
        <end position="148"/>
    </location>
</feature>
<dbReference type="PANTHER" id="PTHR11685">
    <property type="entry name" value="RBR FAMILY RING FINGER AND IBR DOMAIN-CONTAINING"/>
    <property type="match status" value="1"/>
</dbReference>
<keyword evidence="8" id="KW-0862">Zinc</keyword>
<dbReference type="Pfam" id="PF22191">
    <property type="entry name" value="IBR_1"/>
    <property type="match status" value="1"/>
</dbReference>
<dbReference type="GO" id="GO:0008270">
    <property type="term" value="F:zinc ion binding"/>
    <property type="evidence" value="ECO:0007669"/>
    <property type="project" value="UniProtKB-KW"/>
</dbReference>
<keyword evidence="7" id="KW-0833">Ubl conjugation pathway</keyword>
<dbReference type="InterPro" id="IPR002867">
    <property type="entry name" value="IBR_dom"/>
</dbReference>
<feature type="compositionally biased region" description="Polar residues" evidence="9">
    <location>
        <begin position="1"/>
        <end position="15"/>
    </location>
</feature>
<dbReference type="CDD" id="cd20336">
    <property type="entry name" value="Rcat_RBR"/>
    <property type="match status" value="1"/>
</dbReference>
<evidence type="ECO:0000256" key="3">
    <source>
        <dbReference type="ARBA" id="ARBA00022679"/>
    </source>
</evidence>
<gene>
    <name evidence="11" type="ORF">Micbo1qcDRAFT_178013</name>
</gene>
<evidence type="ECO:0000256" key="6">
    <source>
        <dbReference type="ARBA" id="ARBA00022771"/>
    </source>
</evidence>